<evidence type="ECO:0000256" key="6">
    <source>
        <dbReference type="ARBA" id="ARBA00022771"/>
    </source>
</evidence>
<dbReference type="InterPro" id="IPR003604">
    <property type="entry name" value="Matrin/U1-like-C_Znf_C2H2"/>
</dbReference>
<sequence length="472" mass="51944">MSELFENAVCLAPMVRAGTLPLRLLSLRYGADLVYSEEIIDKRMIATTRVVNEMLDMIDYTSKNGDSVVFRTCEEEKGRVVFQIGTADPILALKAAEKVAHDVAAIDINMGCPKHFSIQGGMGAALLKKPDLACDILKTLRRNLSIPVSCKIRILDNTAATIDLAKCLEQAGAMAIGVHARQVHERPEDDAHWEALTPIVSALSVPMLANGDIFVREDIEKVRQLTGVSSFLIARGALSNASIFRKEGMLPYTDVVVDYLKAAAETDNVFQNTKYNVGRMLPSKCDAPVDVTNGVPIVTLPQLGATKSNEQMFALWDLGNYYQQQQDKFRAKAQKLQVANPRSGMEQQPVHAYHDGHVLNQQFYCHTCGLQMLSDKDVELHVKGKKHKKKLRALAAQTVSEQVARCTAAATARALQESAQQPEKPTQPEQPEQPEQPAKRIKLTDEQQEDSMKAQPSPSDPTAVATTSEPSE</sequence>
<evidence type="ECO:0000259" key="10">
    <source>
        <dbReference type="SMART" id="SM00451"/>
    </source>
</evidence>
<keyword evidence="5" id="KW-0479">Metal-binding</keyword>
<dbReference type="InterPro" id="IPR018517">
    <property type="entry name" value="tRNA_hU_synthase_CS"/>
</dbReference>
<evidence type="ECO:0000256" key="7">
    <source>
        <dbReference type="ARBA" id="ARBA00022833"/>
    </source>
</evidence>
<reference evidence="11" key="2">
    <citation type="journal article" date="2023" name="Microbiol Resour">
        <title>Decontamination and Annotation of the Draft Genome Sequence of the Oomycete Lagenidium giganteum ARSEF 373.</title>
        <authorList>
            <person name="Morgan W.R."/>
            <person name="Tartar A."/>
        </authorList>
    </citation>
    <scope>NUCLEOTIDE SEQUENCE</scope>
    <source>
        <strain evidence="11">ARSEF 373</strain>
    </source>
</reference>
<dbReference type="GO" id="GO:0008270">
    <property type="term" value="F:zinc ion binding"/>
    <property type="evidence" value="ECO:0007669"/>
    <property type="project" value="UniProtKB-KW"/>
</dbReference>
<dbReference type="InterPro" id="IPR013785">
    <property type="entry name" value="Aldolase_TIM"/>
</dbReference>
<evidence type="ECO:0000256" key="8">
    <source>
        <dbReference type="ARBA" id="ARBA00023002"/>
    </source>
</evidence>
<keyword evidence="8" id="KW-0560">Oxidoreductase</keyword>
<dbReference type="GO" id="GO:0050660">
    <property type="term" value="F:flavin adenine dinucleotide binding"/>
    <property type="evidence" value="ECO:0007669"/>
    <property type="project" value="InterPro"/>
</dbReference>
<dbReference type="Pfam" id="PF12171">
    <property type="entry name" value="zf-C2H2_jaz"/>
    <property type="match status" value="1"/>
</dbReference>
<dbReference type="Proteomes" id="UP001146120">
    <property type="component" value="Unassembled WGS sequence"/>
</dbReference>
<evidence type="ECO:0000256" key="3">
    <source>
        <dbReference type="ARBA" id="ARBA00022643"/>
    </source>
</evidence>
<dbReference type="Gene3D" id="3.20.20.70">
    <property type="entry name" value="Aldolase class I"/>
    <property type="match status" value="1"/>
</dbReference>
<dbReference type="GO" id="GO:0003676">
    <property type="term" value="F:nucleic acid binding"/>
    <property type="evidence" value="ECO:0007669"/>
    <property type="project" value="InterPro"/>
</dbReference>
<proteinExistence type="predicted"/>
<dbReference type="PROSITE" id="PS01136">
    <property type="entry name" value="UPF0034"/>
    <property type="match status" value="1"/>
</dbReference>
<dbReference type="InterPro" id="IPR022755">
    <property type="entry name" value="Znf_C2H2_jaz"/>
</dbReference>
<protein>
    <recommendedName>
        <fullName evidence="10">U1-type domain-containing protein</fullName>
    </recommendedName>
</protein>
<evidence type="ECO:0000256" key="2">
    <source>
        <dbReference type="ARBA" id="ARBA00022630"/>
    </source>
</evidence>
<feature type="compositionally biased region" description="Low complexity" evidence="9">
    <location>
        <begin position="413"/>
        <end position="436"/>
    </location>
</feature>
<dbReference type="SUPFAM" id="SSF57667">
    <property type="entry name" value="beta-beta-alpha zinc fingers"/>
    <property type="match status" value="1"/>
</dbReference>
<evidence type="ECO:0000313" key="12">
    <source>
        <dbReference type="Proteomes" id="UP001146120"/>
    </source>
</evidence>
<feature type="region of interest" description="Disordered" evidence="9">
    <location>
        <begin position="413"/>
        <end position="472"/>
    </location>
</feature>
<dbReference type="InterPro" id="IPR035587">
    <property type="entry name" value="DUS-like_FMN-bd"/>
</dbReference>
<dbReference type="SUPFAM" id="SSF51395">
    <property type="entry name" value="FMN-linked oxidoreductases"/>
    <property type="match status" value="1"/>
</dbReference>
<gene>
    <name evidence="11" type="ORF">N0F65_005057</name>
</gene>
<reference evidence="11" key="1">
    <citation type="submission" date="2022-11" db="EMBL/GenBank/DDBJ databases">
        <authorList>
            <person name="Morgan W.R."/>
            <person name="Tartar A."/>
        </authorList>
    </citation>
    <scope>NUCLEOTIDE SEQUENCE</scope>
    <source>
        <strain evidence="11">ARSEF 373</strain>
    </source>
</reference>
<keyword evidence="12" id="KW-1185">Reference proteome</keyword>
<evidence type="ECO:0000256" key="1">
    <source>
        <dbReference type="ARBA" id="ARBA00001917"/>
    </source>
</evidence>
<organism evidence="11 12">
    <name type="scientific">Lagenidium giganteum</name>
    <dbReference type="NCBI Taxonomy" id="4803"/>
    <lineage>
        <taxon>Eukaryota</taxon>
        <taxon>Sar</taxon>
        <taxon>Stramenopiles</taxon>
        <taxon>Oomycota</taxon>
        <taxon>Peronosporomycetes</taxon>
        <taxon>Pythiales</taxon>
        <taxon>Pythiaceae</taxon>
    </lineage>
</organism>
<dbReference type="EMBL" id="DAKRPA010000002">
    <property type="protein sequence ID" value="DBA05207.1"/>
    <property type="molecule type" value="Genomic_DNA"/>
</dbReference>
<evidence type="ECO:0000256" key="5">
    <source>
        <dbReference type="ARBA" id="ARBA00022723"/>
    </source>
</evidence>
<keyword evidence="4" id="KW-0819">tRNA processing</keyword>
<dbReference type="GO" id="GO:0017150">
    <property type="term" value="F:tRNA dihydrouridine synthase activity"/>
    <property type="evidence" value="ECO:0007669"/>
    <property type="project" value="InterPro"/>
</dbReference>
<evidence type="ECO:0000256" key="9">
    <source>
        <dbReference type="SAM" id="MobiDB-lite"/>
    </source>
</evidence>
<dbReference type="Pfam" id="PF01207">
    <property type="entry name" value="Dus"/>
    <property type="match status" value="1"/>
</dbReference>
<keyword evidence="2" id="KW-0285">Flavoprotein</keyword>
<keyword evidence="7" id="KW-0862">Zinc</keyword>
<keyword evidence="3" id="KW-0288">FMN</keyword>
<evidence type="ECO:0000313" key="11">
    <source>
        <dbReference type="EMBL" id="DBA05207.1"/>
    </source>
</evidence>
<dbReference type="GO" id="GO:0005737">
    <property type="term" value="C:cytoplasm"/>
    <property type="evidence" value="ECO:0007669"/>
    <property type="project" value="TreeGrafter"/>
</dbReference>
<dbReference type="SMART" id="SM00451">
    <property type="entry name" value="ZnF_U1"/>
    <property type="match status" value="1"/>
</dbReference>
<comment type="caution">
    <text evidence="11">The sequence shown here is derived from an EMBL/GenBank/DDBJ whole genome shotgun (WGS) entry which is preliminary data.</text>
</comment>
<dbReference type="AlphaFoldDB" id="A0AAV2ZKK3"/>
<evidence type="ECO:0000256" key="4">
    <source>
        <dbReference type="ARBA" id="ARBA00022694"/>
    </source>
</evidence>
<keyword evidence="6" id="KW-0863">Zinc-finger</keyword>
<dbReference type="InterPro" id="IPR036236">
    <property type="entry name" value="Znf_C2H2_sf"/>
</dbReference>
<accession>A0AAV2ZKK3</accession>
<feature type="domain" description="U1-type" evidence="10">
    <location>
        <begin position="360"/>
        <end position="394"/>
    </location>
</feature>
<dbReference type="InterPro" id="IPR052582">
    <property type="entry name" value="tRNA-DUS-like"/>
</dbReference>
<dbReference type="PANTHER" id="PTHR45936">
    <property type="entry name" value="TRNA-DIHYDROURIDINE(20) SYNTHASE [NAD(P)+]-LIKE"/>
    <property type="match status" value="1"/>
</dbReference>
<dbReference type="CDD" id="cd02801">
    <property type="entry name" value="DUS_like_FMN"/>
    <property type="match status" value="1"/>
</dbReference>
<dbReference type="Gene3D" id="3.30.160.60">
    <property type="entry name" value="Classic Zinc Finger"/>
    <property type="match status" value="1"/>
</dbReference>
<dbReference type="PANTHER" id="PTHR45936:SF1">
    <property type="entry name" value="TRNA-DIHYDROURIDINE(20) SYNTHASE [NAD(P)+]-LIKE"/>
    <property type="match status" value="1"/>
</dbReference>
<comment type="cofactor">
    <cofactor evidence="1">
        <name>FMN</name>
        <dbReference type="ChEBI" id="CHEBI:58210"/>
    </cofactor>
</comment>
<name>A0AAV2ZKK3_9STRA</name>